<keyword evidence="5" id="KW-1185">Reference proteome</keyword>
<feature type="signal peptide" evidence="2">
    <location>
        <begin position="1"/>
        <end position="21"/>
    </location>
</feature>
<feature type="chain" id="PRO_5015109065" evidence="2">
    <location>
        <begin position="22"/>
        <end position="815"/>
    </location>
</feature>
<dbReference type="NCBIfam" id="TIGR04183">
    <property type="entry name" value="Por_Secre_tail"/>
    <property type="match status" value="1"/>
</dbReference>
<feature type="domain" description="CBM6" evidence="3">
    <location>
        <begin position="593"/>
        <end position="713"/>
    </location>
</feature>
<organism evidence="4 5">
    <name type="scientific">Dyadobacter jiangsuensis</name>
    <dbReference type="NCBI Taxonomy" id="1591085"/>
    <lineage>
        <taxon>Bacteria</taxon>
        <taxon>Pseudomonadati</taxon>
        <taxon>Bacteroidota</taxon>
        <taxon>Cytophagia</taxon>
        <taxon>Cytophagales</taxon>
        <taxon>Spirosomataceae</taxon>
        <taxon>Dyadobacter</taxon>
    </lineage>
</organism>
<dbReference type="Gene3D" id="2.60.120.260">
    <property type="entry name" value="Galactose-binding domain-like"/>
    <property type="match status" value="3"/>
</dbReference>
<comment type="caution">
    <text evidence="4">The sequence shown here is derived from an EMBL/GenBank/DDBJ whole genome shotgun (WGS) entry which is preliminary data.</text>
</comment>
<dbReference type="OrthoDB" id="946327at2"/>
<sequence length="815" mass="87332">MKIFTFVICILLSAIASYAIAPAGGYDNVPSNIHTPDKQPTANAGPFSVCIEAENSDGTGPITEDPNASNGKTRGAQDNWNHYVDYEVFGAPAGRYALTIRYYAEGDAWTWLSINGAETAPVVGLPATNSWNIVWGERTLDVTLPEGYSKIRIGGLPFHSPTRQDRICLVRTGDTGQPVSCDYKIRPYSVETYPIYTPGQTMNLSAKCTGSDCSATSFAWSGNGIALNGETISTAAPMTDGDYFYSVTASKPGCADTTATMQIRVQTTPVECDYIVGTTVSDYTPSCGQGMWAIADCNGLGCLGLNYKWSGPGLDVSGPAKTSVNFYAPSQNGIYTYTRTTSKPGCPDNVTEFKLTITDCGSEPFKVCLEAEDAGGTGPVTMDPNASGGKTRGGQDRQDYTVSYQVHDVQAEGPHAVTFRYYAETNTAIEVTINNEIFPYKIELPASNSWNIVWTEQTIVFALQKGLNFIEVKGLPGYSPVRHDKICVEQMPGVPPACDFVVVPHLSTFTPQCGSQITLSSNCSGADCGQVFYNWYGPDGYARYTKTIDVPVPAANGTYYYTLVAGKEGCASRHIPVWFTVNDCGAPGGETSACVEAEHMASNGPGTSDPNASNGQTRGAQNNYDYYVDYQINNFTAGTYPLTLRYYAESDAQVSVSVNGTVQLSSVLLGASNSWNIVSREATVYIAVPAGNSVIRIQGLPGAAVRQDKICVGNGSGNARMAAPEFISAPTDVPLLQAYPNPAPGEFKASFHLKTGEAATIRVTDVQGKVWHTRSVKGKGSHEERISLGDAPAGIYLLQVKKPDSVETKKILLTR</sequence>
<reference evidence="4 5" key="1">
    <citation type="submission" date="2018-03" db="EMBL/GenBank/DDBJ databases">
        <title>Genomic Encyclopedia of Archaeal and Bacterial Type Strains, Phase II (KMG-II): from individual species to whole genera.</title>
        <authorList>
            <person name="Goeker M."/>
        </authorList>
    </citation>
    <scope>NUCLEOTIDE SEQUENCE [LARGE SCALE GENOMIC DNA]</scope>
    <source>
        <strain evidence="4 5">DSM 29057</strain>
    </source>
</reference>
<dbReference type="Proteomes" id="UP000241964">
    <property type="component" value="Unassembled WGS sequence"/>
</dbReference>
<proteinExistence type="predicted"/>
<dbReference type="InterPro" id="IPR026444">
    <property type="entry name" value="Secre_tail"/>
</dbReference>
<name>A0A2P8FRR3_9BACT</name>
<dbReference type="InterPro" id="IPR008979">
    <property type="entry name" value="Galactose-bd-like_sf"/>
</dbReference>
<evidence type="ECO:0000313" key="5">
    <source>
        <dbReference type="Proteomes" id="UP000241964"/>
    </source>
</evidence>
<protein>
    <submittedName>
        <fullName evidence="4">Putative secreted protein (Por secretion system target)</fullName>
    </submittedName>
</protein>
<dbReference type="AlphaFoldDB" id="A0A2P8FRR3"/>
<dbReference type="SUPFAM" id="SSF49785">
    <property type="entry name" value="Galactose-binding domain-like"/>
    <property type="match status" value="3"/>
</dbReference>
<dbReference type="GO" id="GO:0030246">
    <property type="term" value="F:carbohydrate binding"/>
    <property type="evidence" value="ECO:0007669"/>
    <property type="project" value="InterPro"/>
</dbReference>
<evidence type="ECO:0000256" key="1">
    <source>
        <dbReference type="SAM" id="MobiDB-lite"/>
    </source>
</evidence>
<dbReference type="RefSeq" id="WP_106598319.1">
    <property type="nucleotide sequence ID" value="NZ_PYAS01000014.1"/>
</dbReference>
<feature type="region of interest" description="Disordered" evidence="1">
    <location>
        <begin position="55"/>
        <end position="75"/>
    </location>
</feature>
<dbReference type="PROSITE" id="PS51175">
    <property type="entry name" value="CBM6"/>
    <property type="match status" value="1"/>
</dbReference>
<gene>
    <name evidence="4" type="ORF">CLV60_114172</name>
</gene>
<evidence type="ECO:0000313" key="4">
    <source>
        <dbReference type="EMBL" id="PSL24345.1"/>
    </source>
</evidence>
<dbReference type="InterPro" id="IPR005084">
    <property type="entry name" value="CBM6"/>
</dbReference>
<evidence type="ECO:0000259" key="3">
    <source>
        <dbReference type="PROSITE" id="PS51175"/>
    </source>
</evidence>
<evidence type="ECO:0000256" key="2">
    <source>
        <dbReference type="SAM" id="SignalP"/>
    </source>
</evidence>
<keyword evidence="2" id="KW-0732">Signal</keyword>
<feature type="compositionally biased region" description="Polar residues" evidence="1">
    <location>
        <begin position="66"/>
        <end position="75"/>
    </location>
</feature>
<accession>A0A2P8FRR3</accession>
<dbReference type="Pfam" id="PF18962">
    <property type="entry name" value="Por_Secre_tail"/>
    <property type="match status" value="1"/>
</dbReference>
<dbReference type="EMBL" id="PYAS01000014">
    <property type="protein sequence ID" value="PSL24345.1"/>
    <property type="molecule type" value="Genomic_DNA"/>
</dbReference>